<sequence length="431" mass="49556">MASTRQFFGAYFFDEGKCPVLPYETYPVPPINAYEQPHAANMKFVDAITAKWGQSTASDHDDLLQTDQRRRTQLVLHYFRHNCMTPQSVAEYADSGTHPGAPKFALHEKSCAATEKNLQSKMWLLPSDKKPRAEWPFLLKFVRSIVTFFDNIAILRNFRREFIMTGQTPHGELRADKQARRRQQQELEDMFNRLKLELDTVIIGCINALKESGGARCSDPAMRKASFEREMSRLETLKNKIEVTRIPESARIPPNDDIEPAFLVEGVVPPVSPTYDQLTKSKQYDVWFDHFDIDVATTVWWPLHTTIPIAQNYKNGQMGRVMTQIFATACYWSWKNYVRPKLVSQRAHDTCTSAQNFEIPINPAKIHHELRNVVRKHFDDQKAIAEGLAAVIVASPVASKTPRRGAKKRKYQPDSELEEELPPTFTGRRRF</sequence>
<gene>
    <name evidence="2" type="ORF">HDK90DRAFT_468058</name>
</gene>
<feature type="region of interest" description="Disordered" evidence="1">
    <location>
        <begin position="399"/>
        <end position="431"/>
    </location>
</feature>
<evidence type="ECO:0000313" key="3">
    <source>
        <dbReference type="Proteomes" id="UP001492380"/>
    </source>
</evidence>
<accession>A0ABR1YJG1</accession>
<reference evidence="2 3" key="1">
    <citation type="submission" date="2024-04" db="EMBL/GenBank/DDBJ databases">
        <title>Phyllosticta paracitricarpa is synonymous to the EU quarantine fungus P. citricarpa based on phylogenomic analyses.</title>
        <authorList>
            <consortium name="Lawrence Berkeley National Laboratory"/>
            <person name="Van Ingen-Buijs V.A."/>
            <person name="Van Westerhoven A.C."/>
            <person name="Haridas S."/>
            <person name="Skiadas P."/>
            <person name="Martin F."/>
            <person name="Groenewald J.Z."/>
            <person name="Crous P.W."/>
            <person name="Seidl M.F."/>
        </authorList>
    </citation>
    <scope>NUCLEOTIDE SEQUENCE [LARGE SCALE GENOMIC DNA]</scope>
    <source>
        <strain evidence="2 3">CBS 123374</strain>
    </source>
</reference>
<feature type="compositionally biased region" description="Basic residues" evidence="1">
    <location>
        <begin position="401"/>
        <end position="410"/>
    </location>
</feature>
<evidence type="ECO:0008006" key="4">
    <source>
        <dbReference type="Google" id="ProtNLM"/>
    </source>
</evidence>
<dbReference type="Proteomes" id="UP001492380">
    <property type="component" value="Unassembled WGS sequence"/>
</dbReference>
<organism evidence="2 3">
    <name type="scientific">Phyllosticta capitalensis</name>
    <dbReference type="NCBI Taxonomy" id="121624"/>
    <lineage>
        <taxon>Eukaryota</taxon>
        <taxon>Fungi</taxon>
        <taxon>Dikarya</taxon>
        <taxon>Ascomycota</taxon>
        <taxon>Pezizomycotina</taxon>
        <taxon>Dothideomycetes</taxon>
        <taxon>Dothideomycetes incertae sedis</taxon>
        <taxon>Botryosphaeriales</taxon>
        <taxon>Phyllostictaceae</taxon>
        <taxon>Phyllosticta</taxon>
    </lineage>
</organism>
<protein>
    <recommendedName>
        <fullName evidence="4">Transposase</fullName>
    </recommendedName>
</protein>
<evidence type="ECO:0000313" key="2">
    <source>
        <dbReference type="EMBL" id="KAK8230696.1"/>
    </source>
</evidence>
<dbReference type="EMBL" id="JBBWRZ010000008">
    <property type="protein sequence ID" value="KAK8230696.1"/>
    <property type="molecule type" value="Genomic_DNA"/>
</dbReference>
<evidence type="ECO:0000256" key="1">
    <source>
        <dbReference type="SAM" id="MobiDB-lite"/>
    </source>
</evidence>
<name>A0ABR1YJG1_9PEZI</name>
<keyword evidence="3" id="KW-1185">Reference proteome</keyword>
<comment type="caution">
    <text evidence="2">The sequence shown here is derived from an EMBL/GenBank/DDBJ whole genome shotgun (WGS) entry which is preliminary data.</text>
</comment>
<proteinExistence type="predicted"/>